<dbReference type="GO" id="GO:0005536">
    <property type="term" value="F:D-glucose binding"/>
    <property type="evidence" value="ECO:0007669"/>
    <property type="project" value="InterPro"/>
</dbReference>
<organism evidence="4 5">
    <name type="scientific">Desulfovibrio litoralis DSM 11393</name>
    <dbReference type="NCBI Taxonomy" id="1121455"/>
    <lineage>
        <taxon>Bacteria</taxon>
        <taxon>Pseudomonadati</taxon>
        <taxon>Thermodesulfobacteriota</taxon>
        <taxon>Desulfovibrionia</taxon>
        <taxon>Desulfovibrionales</taxon>
        <taxon>Desulfovibrionaceae</taxon>
        <taxon>Desulfovibrio</taxon>
    </lineage>
</organism>
<dbReference type="Proteomes" id="UP000186469">
    <property type="component" value="Unassembled WGS sequence"/>
</dbReference>
<reference evidence="4 5" key="1">
    <citation type="submission" date="2016-12" db="EMBL/GenBank/DDBJ databases">
        <authorList>
            <person name="Song W.-J."/>
            <person name="Kurnit D.M."/>
        </authorList>
    </citation>
    <scope>NUCLEOTIDE SEQUENCE [LARGE SCALE GENOMIC DNA]</scope>
    <source>
        <strain evidence="4 5">DSM 11393</strain>
    </source>
</reference>
<dbReference type="Pfam" id="PF02685">
    <property type="entry name" value="Glucokinase"/>
    <property type="match status" value="1"/>
</dbReference>
<keyword evidence="1" id="KW-0808">Transferase</keyword>
<proteinExistence type="inferred from homology"/>
<evidence type="ECO:0000256" key="3">
    <source>
        <dbReference type="RuleBase" id="RU004046"/>
    </source>
</evidence>
<name>A0A1M7STC6_9BACT</name>
<protein>
    <submittedName>
        <fullName evidence="4">Glucokinase</fullName>
    </submittedName>
</protein>
<dbReference type="EMBL" id="FRDI01000004">
    <property type="protein sequence ID" value="SHN61732.1"/>
    <property type="molecule type" value="Genomic_DNA"/>
</dbReference>
<comment type="similarity">
    <text evidence="3">Belongs to the bacterial glucokinase family.</text>
</comment>
<sequence>MKILVADLGGTNCRFATVDFDKNIINCDYKNLNINFNKKLYLQTKDYKDCYALLSSLAKQKTEDGEFFLSQNKNDKPIDLAVFAIAGLVHNEKVFAPNMANNGWNIDTTECINSSGIKNLILINDFVAQAFACLTPKISKPKLIWGEEKNQQSKDPIAVIGAGTGLGMCLLVPNKNTFNYLPSEGGHASFSFENEEEIRFAEFMKKETQKRILIGDDIVSGLGLSLLHQYFYNEKLSASEVVKSFDKDNKVLETFARFYGRACRNYVLSTNAWSALYLTGGVGVKNPCIITQQAFIDSFYDCKAHAKMLKQTPVYLCTEYDTGLLGAAVYALSSL</sequence>
<dbReference type="Gene3D" id="3.30.420.40">
    <property type="match status" value="1"/>
</dbReference>
<dbReference type="GO" id="GO:0004340">
    <property type="term" value="F:glucokinase activity"/>
    <property type="evidence" value="ECO:0007669"/>
    <property type="project" value="InterPro"/>
</dbReference>
<dbReference type="PANTHER" id="PTHR47363:SF1">
    <property type="entry name" value="GLUCOKINASE"/>
    <property type="match status" value="1"/>
</dbReference>
<accession>A0A1M7STC6</accession>
<dbReference type="GO" id="GO:0006096">
    <property type="term" value="P:glycolytic process"/>
    <property type="evidence" value="ECO:0007669"/>
    <property type="project" value="InterPro"/>
</dbReference>
<dbReference type="GO" id="GO:0005524">
    <property type="term" value="F:ATP binding"/>
    <property type="evidence" value="ECO:0007669"/>
    <property type="project" value="InterPro"/>
</dbReference>
<gene>
    <name evidence="4" type="ORF">SAMN02745728_01256</name>
</gene>
<dbReference type="SUPFAM" id="SSF53067">
    <property type="entry name" value="Actin-like ATPase domain"/>
    <property type="match status" value="1"/>
</dbReference>
<evidence type="ECO:0000256" key="1">
    <source>
        <dbReference type="ARBA" id="ARBA00022679"/>
    </source>
</evidence>
<dbReference type="PANTHER" id="PTHR47363">
    <property type="entry name" value="GLUCOKINASE"/>
    <property type="match status" value="1"/>
</dbReference>
<evidence type="ECO:0000313" key="5">
    <source>
        <dbReference type="Proteomes" id="UP000186469"/>
    </source>
</evidence>
<dbReference type="InterPro" id="IPR043129">
    <property type="entry name" value="ATPase_NBD"/>
</dbReference>
<dbReference type="OrthoDB" id="257751at2"/>
<keyword evidence="5" id="KW-1185">Reference proteome</keyword>
<dbReference type="AlphaFoldDB" id="A0A1M7STC6"/>
<dbReference type="RefSeq" id="WP_072696931.1">
    <property type="nucleotide sequence ID" value="NZ_FRDI01000004.1"/>
</dbReference>
<dbReference type="CDD" id="cd24008">
    <property type="entry name" value="ASKHA_NBD_GLK"/>
    <property type="match status" value="1"/>
</dbReference>
<evidence type="ECO:0000313" key="4">
    <source>
        <dbReference type="EMBL" id="SHN61732.1"/>
    </source>
</evidence>
<evidence type="ECO:0000256" key="2">
    <source>
        <dbReference type="ARBA" id="ARBA00022777"/>
    </source>
</evidence>
<dbReference type="InterPro" id="IPR003836">
    <property type="entry name" value="Glucokinase"/>
</dbReference>
<dbReference type="STRING" id="1121455.SAMN02745728_01256"/>
<dbReference type="Gene3D" id="3.40.367.20">
    <property type="match status" value="1"/>
</dbReference>
<keyword evidence="2 4" id="KW-0418">Kinase</keyword>